<dbReference type="Pfam" id="PF00892">
    <property type="entry name" value="EamA"/>
    <property type="match status" value="2"/>
</dbReference>
<dbReference type="GO" id="GO:0016020">
    <property type="term" value="C:membrane"/>
    <property type="evidence" value="ECO:0007669"/>
    <property type="project" value="UniProtKB-SubCell"/>
</dbReference>
<evidence type="ECO:0000256" key="5">
    <source>
        <dbReference type="SAM" id="Phobius"/>
    </source>
</evidence>
<comment type="subcellular location">
    <subcellularLocation>
        <location evidence="1">Membrane</location>
        <topology evidence="1">Multi-pass membrane protein</topology>
    </subcellularLocation>
</comment>
<dbReference type="AlphaFoldDB" id="A0A0L0FPM8"/>
<feature type="domain" description="EamA" evidence="6">
    <location>
        <begin position="23"/>
        <end position="163"/>
    </location>
</feature>
<dbReference type="PANTHER" id="PTHR31218">
    <property type="entry name" value="WAT1-RELATED PROTEIN"/>
    <property type="match status" value="1"/>
</dbReference>
<dbReference type="GO" id="GO:0022857">
    <property type="term" value="F:transmembrane transporter activity"/>
    <property type="evidence" value="ECO:0007669"/>
    <property type="project" value="InterPro"/>
</dbReference>
<keyword evidence="4 5" id="KW-0472">Membrane</keyword>
<keyword evidence="3 5" id="KW-1133">Transmembrane helix</keyword>
<evidence type="ECO:0000256" key="4">
    <source>
        <dbReference type="ARBA" id="ARBA00023136"/>
    </source>
</evidence>
<feature type="transmembrane region" description="Helical" evidence="5">
    <location>
        <begin position="333"/>
        <end position="352"/>
    </location>
</feature>
<organism evidence="7 8">
    <name type="scientific">Sphaeroforma arctica JP610</name>
    <dbReference type="NCBI Taxonomy" id="667725"/>
    <lineage>
        <taxon>Eukaryota</taxon>
        <taxon>Ichthyosporea</taxon>
        <taxon>Ichthyophonida</taxon>
        <taxon>Sphaeroforma</taxon>
    </lineage>
</organism>
<protein>
    <recommendedName>
        <fullName evidence="6">EamA domain-containing protein</fullName>
    </recommendedName>
</protein>
<feature type="transmembrane region" description="Helical" evidence="5">
    <location>
        <begin position="364"/>
        <end position="383"/>
    </location>
</feature>
<feature type="transmembrane region" description="Helical" evidence="5">
    <location>
        <begin position="120"/>
        <end position="137"/>
    </location>
</feature>
<feature type="transmembrane region" description="Helical" evidence="5">
    <location>
        <begin position="295"/>
        <end position="321"/>
    </location>
</feature>
<evidence type="ECO:0000256" key="1">
    <source>
        <dbReference type="ARBA" id="ARBA00004141"/>
    </source>
</evidence>
<keyword evidence="2 5" id="KW-0812">Transmembrane</keyword>
<feature type="transmembrane region" description="Helical" evidence="5">
    <location>
        <begin position="51"/>
        <end position="72"/>
    </location>
</feature>
<dbReference type="InterPro" id="IPR030184">
    <property type="entry name" value="WAT1-related"/>
</dbReference>
<dbReference type="eggNOG" id="ENOG502S3V6">
    <property type="taxonomic scope" value="Eukaryota"/>
</dbReference>
<dbReference type="InterPro" id="IPR000620">
    <property type="entry name" value="EamA_dom"/>
</dbReference>
<evidence type="ECO:0000313" key="8">
    <source>
        <dbReference type="Proteomes" id="UP000054560"/>
    </source>
</evidence>
<proteinExistence type="predicted"/>
<dbReference type="Gene3D" id="1.10.3730.20">
    <property type="match status" value="1"/>
</dbReference>
<dbReference type="Proteomes" id="UP000054560">
    <property type="component" value="Unassembled WGS sequence"/>
</dbReference>
<reference evidence="7 8" key="1">
    <citation type="submission" date="2011-02" db="EMBL/GenBank/DDBJ databases">
        <title>The Genome Sequence of Sphaeroforma arctica JP610.</title>
        <authorList>
            <consortium name="The Broad Institute Genome Sequencing Platform"/>
            <person name="Russ C."/>
            <person name="Cuomo C."/>
            <person name="Young S.K."/>
            <person name="Zeng Q."/>
            <person name="Gargeya S."/>
            <person name="Alvarado L."/>
            <person name="Berlin A."/>
            <person name="Chapman S.B."/>
            <person name="Chen Z."/>
            <person name="Freedman E."/>
            <person name="Gellesch M."/>
            <person name="Goldberg J."/>
            <person name="Griggs A."/>
            <person name="Gujja S."/>
            <person name="Heilman E."/>
            <person name="Heiman D."/>
            <person name="Howarth C."/>
            <person name="Mehta T."/>
            <person name="Neiman D."/>
            <person name="Pearson M."/>
            <person name="Roberts A."/>
            <person name="Saif S."/>
            <person name="Shea T."/>
            <person name="Shenoy N."/>
            <person name="Sisk P."/>
            <person name="Stolte C."/>
            <person name="Sykes S."/>
            <person name="White J."/>
            <person name="Yandava C."/>
            <person name="Burger G."/>
            <person name="Gray M.W."/>
            <person name="Holland P.W.H."/>
            <person name="King N."/>
            <person name="Lang F.B.F."/>
            <person name="Roger A.J."/>
            <person name="Ruiz-Trillo I."/>
            <person name="Haas B."/>
            <person name="Nusbaum C."/>
            <person name="Birren B."/>
        </authorList>
    </citation>
    <scope>NUCLEOTIDE SEQUENCE [LARGE SCALE GENOMIC DNA]</scope>
    <source>
        <strain evidence="7 8">JP610</strain>
    </source>
</reference>
<dbReference type="EMBL" id="KQ242446">
    <property type="protein sequence ID" value="KNC78664.1"/>
    <property type="molecule type" value="Genomic_DNA"/>
</dbReference>
<keyword evidence="8" id="KW-1185">Reference proteome</keyword>
<accession>A0A0L0FPM8</accession>
<sequence>MSGCASMRMRCAIKLYPWGLVLFALVFTQFGFSSYAIILKAFAQGEKTDPLVFSALRDMLALPLLMVAAILKEGRHSPKNRYQWLLFGLLGLFGMLGNQLGFILGLYYTTPSIAAIMQPLIPVVTYLMSIACGMEAMPVLRETVGQARVLGTIASVCGAIVIVLAHRAPSAETVQTQTSFMLFGLCCLLTNIACMATYIILQRLLVSKGAQDSAPESHSPNLDASGLRASEVLYSGLDPIHPHIPAATMQADGVRDTHMDLISDSVDVARVHVRPRALNQWANQMRLTCTEYSEYPVTVVAWSYLFGGLFMTLCCGMYIPLGLTDRFHLADNIWIPLLYAVFIASTLCYALISWTHQYLQPSLVTAAWPLQIPFVVIMSYIFFGDELMALDWVGAGLIVSGLIAVTWSDYTSHTESKPKLRTRSADKIYEEVPDR</sequence>
<feature type="transmembrane region" description="Helical" evidence="5">
    <location>
        <begin position="149"/>
        <end position="168"/>
    </location>
</feature>
<feature type="domain" description="EamA" evidence="6">
    <location>
        <begin position="295"/>
        <end position="406"/>
    </location>
</feature>
<dbReference type="RefSeq" id="XP_014152566.1">
    <property type="nucleotide sequence ID" value="XM_014297091.1"/>
</dbReference>
<evidence type="ECO:0000256" key="2">
    <source>
        <dbReference type="ARBA" id="ARBA00022692"/>
    </source>
</evidence>
<evidence type="ECO:0000259" key="6">
    <source>
        <dbReference type="Pfam" id="PF00892"/>
    </source>
</evidence>
<dbReference type="GeneID" id="25909416"/>
<evidence type="ECO:0000256" key="3">
    <source>
        <dbReference type="ARBA" id="ARBA00022989"/>
    </source>
</evidence>
<gene>
    <name evidence="7" type="ORF">SARC_08912</name>
</gene>
<name>A0A0L0FPM8_9EUKA</name>
<dbReference type="SUPFAM" id="SSF103481">
    <property type="entry name" value="Multidrug resistance efflux transporter EmrE"/>
    <property type="match status" value="2"/>
</dbReference>
<evidence type="ECO:0000313" key="7">
    <source>
        <dbReference type="EMBL" id="KNC78664.1"/>
    </source>
</evidence>
<feature type="transmembrane region" description="Helical" evidence="5">
    <location>
        <begin position="84"/>
        <end position="108"/>
    </location>
</feature>
<dbReference type="InterPro" id="IPR037185">
    <property type="entry name" value="EmrE-like"/>
</dbReference>
<dbReference type="OrthoDB" id="1728340at2759"/>
<feature type="transmembrane region" description="Helical" evidence="5">
    <location>
        <begin position="389"/>
        <end position="410"/>
    </location>
</feature>
<feature type="transmembrane region" description="Helical" evidence="5">
    <location>
        <begin position="180"/>
        <end position="201"/>
    </location>
</feature>
<feature type="transmembrane region" description="Helical" evidence="5">
    <location>
        <begin position="15"/>
        <end position="39"/>
    </location>
</feature>